<evidence type="ECO:0000313" key="1">
    <source>
        <dbReference type="EMBL" id="MBX16033.1"/>
    </source>
</evidence>
<dbReference type="EMBL" id="GGEC01035549">
    <property type="protein sequence ID" value="MBX16033.1"/>
    <property type="molecule type" value="Transcribed_RNA"/>
</dbReference>
<organism evidence="1">
    <name type="scientific">Rhizophora mucronata</name>
    <name type="common">Asiatic mangrove</name>
    <dbReference type="NCBI Taxonomy" id="61149"/>
    <lineage>
        <taxon>Eukaryota</taxon>
        <taxon>Viridiplantae</taxon>
        <taxon>Streptophyta</taxon>
        <taxon>Embryophyta</taxon>
        <taxon>Tracheophyta</taxon>
        <taxon>Spermatophyta</taxon>
        <taxon>Magnoliopsida</taxon>
        <taxon>eudicotyledons</taxon>
        <taxon>Gunneridae</taxon>
        <taxon>Pentapetalae</taxon>
        <taxon>rosids</taxon>
        <taxon>fabids</taxon>
        <taxon>Malpighiales</taxon>
        <taxon>Rhizophoraceae</taxon>
        <taxon>Rhizophora</taxon>
    </lineage>
</organism>
<sequence>MHWTLQCPIAKNKMCYGKCRSLCNGYLINGRLGAGLGFYSD</sequence>
<name>A0A2P2LDH8_RHIMU</name>
<proteinExistence type="predicted"/>
<reference evidence="1" key="1">
    <citation type="submission" date="2018-02" db="EMBL/GenBank/DDBJ databases">
        <title>Rhizophora mucronata_Transcriptome.</title>
        <authorList>
            <person name="Meera S.P."/>
            <person name="Sreeshan A."/>
            <person name="Augustine A."/>
        </authorList>
    </citation>
    <scope>NUCLEOTIDE SEQUENCE</scope>
    <source>
        <tissue evidence="1">Leaf</tissue>
    </source>
</reference>
<accession>A0A2P2LDH8</accession>
<protein>
    <submittedName>
        <fullName evidence="1">Uncharacterized protein</fullName>
    </submittedName>
</protein>
<dbReference type="AlphaFoldDB" id="A0A2P2LDH8"/>